<dbReference type="GO" id="GO:0005886">
    <property type="term" value="C:plasma membrane"/>
    <property type="evidence" value="ECO:0007669"/>
    <property type="project" value="TreeGrafter"/>
</dbReference>
<reference evidence="3" key="1">
    <citation type="submission" date="2016-10" db="EMBL/GenBank/DDBJ databases">
        <authorList>
            <person name="Varghese N."/>
            <person name="Submissions S."/>
        </authorList>
    </citation>
    <scope>NUCLEOTIDE SEQUENCE [LARGE SCALE GENOMIC DNA]</scope>
    <source>
        <strain evidence="3">DSM 26922</strain>
    </source>
</reference>
<gene>
    <name evidence="2" type="ORF">SAMN04488001_2578</name>
</gene>
<protein>
    <submittedName>
        <fullName evidence="2">Uncharacterized membrane protein YhaH, DUF805 family</fullName>
    </submittedName>
</protein>
<dbReference type="AlphaFoldDB" id="A0A1H2ZGP7"/>
<dbReference type="OrthoDB" id="9812349at2"/>
<feature type="transmembrane region" description="Helical" evidence="1">
    <location>
        <begin position="26"/>
        <end position="46"/>
    </location>
</feature>
<evidence type="ECO:0000313" key="2">
    <source>
        <dbReference type="EMBL" id="SDX16662.1"/>
    </source>
</evidence>
<feature type="transmembrane region" description="Helical" evidence="1">
    <location>
        <begin position="91"/>
        <end position="109"/>
    </location>
</feature>
<keyword evidence="1" id="KW-0812">Transmembrane</keyword>
<organism evidence="2 3">
    <name type="scientific">Litoreibacter albidus</name>
    <dbReference type="NCBI Taxonomy" id="670155"/>
    <lineage>
        <taxon>Bacteria</taxon>
        <taxon>Pseudomonadati</taxon>
        <taxon>Pseudomonadota</taxon>
        <taxon>Alphaproteobacteria</taxon>
        <taxon>Rhodobacterales</taxon>
        <taxon>Roseobacteraceae</taxon>
        <taxon>Litoreibacter</taxon>
    </lineage>
</organism>
<dbReference type="EMBL" id="FNOI01000004">
    <property type="protein sequence ID" value="SDX16662.1"/>
    <property type="molecule type" value="Genomic_DNA"/>
</dbReference>
<dbReference type="RefSeq" id="WP_089947343.1">
    <property type="nucleotide sequence ID" value="NZ_FNOI01000004.1"/>
</dbReference>
<dbReference type="STRING" id="670155.SAMN04488001_2578"/>
<dbReference type="PANTHER" id="PTHR34980:SF2">
    <property type="entry name" value="INNER MEMBRANE PROTEIN YHAH-RELATED"/>
    <property type="match status" value="1"/>
</dbReference>
<dbReference type="Proteomes" id="UP000199441">
    <property type="component" value="Unassembled WGS sequence"/>
</dbReference>
<dbReference type="InterPro" id="IPR008523">
    <property type="entry name" value="DUF805"/>
</dbReference>
<dbReference type="PANTHER" id="PTHR34980">
    <property type="entry name" value="INNER MEMBRANE PROTEIN-RELATED-RELATED"/>
    <property type="match status" value="1"/>
</dbReference>
<feature type="transmembrane region" description="Helical" evidence="1">
    <location>
        <begin position="58"/>
        <end position="79"/>
    </location>
</feature>
<name>A0A1H2ZGP7_9RHOB</name>
<keyword evidence="1" id="KW-0472">Membrane</keyword>
<keyword evidence="1" id="KW-1133">Transmembrane helix</keyword>
<keyword evidence="3" id="KW-1185">Reference proteome</keyword>
<feature type="transmembrane region" description="Helical" evidence="1">
    <location>
        <begin position="121"/>
        <end position="144"/>
    </location>
</feature>
<proteinExistence type="predicted"/>
<evidence type="ECO:0000256" key="1">
    <source>
        <dbReference type="SAM" id="Phobius"/>
    </source>
</evidence>
<sequence>MGPVQAVNTCLRKYATFSGRASRSEFWWFTAAMLLSIMAAFALDLTLFEISRNEEAPIFYPITEIVSLGYLLPSAAAQVRRLHDIGAPSQPALLLILTVYALGYAVTYLDLTGRVPDYDSATSYLVCATYFVVVCVGFIILSLLPSQSATNPYGPNPNEVPT</sequence>
<evidence type="ECO:0000313" key="3">
    <source>
        <dbReference type="Proteomes" id="UP000199441"/>
    </source>
</evidence>
<accession>A0A1H2ZGP7</accession>
<dbReference type="Pfam" id="PF05656">
    <property type="entry name" value="DUF805"/>
    <property type="match status" value="1"/>
</dbReference>